<comment type="caution">
    <text evidence="2">The sequence shown here is derived from an EMBL/GenBank/DDBJ whole genome shotgun (WGS) entry which is preliminary data.</text>
</comment>
<keyword evidence="1" id="KW-0732">Signal</keyword>
<proteinExistence type="predicted"/>
<dbReference type="Proteomes" id="UP001233172">
    <property type="component" value="Unassembled WGS sequence"/>
</dbReference>
<evidence type="ECO:0000313" key="3">
    <source>
        <dbReference type="Proteomes" id="UP001233172"/>
    </source>
</evidence>
<dbReference type="EMBL" id="JASAOG010000007">
    <property type="protein sequence ID" value="KAK0067440.1"/>
    <property type="molecule type" value="Genomic_DNA"/>
</dbReference>
<organism evidence="2 3">
    <name type="scientific">Biomphalaria pfeifferi</name>
    <name type="common">Bloodfluke planorb</name>
    <name type="synonym">Freshwater snail</name>
    <dbReference type="NCBI Taxonomy" id="112525"/>
    <lineage>
        <taxon>Eukaryota</taxon>
        <taxon>Metazoa</taxon>
        <taxon>Spiralia</taxon>
        <taxon>Lophotrochozoa</taxon>
        <taxon>Mollusca</taxon>
        <taxon>Gastropoda</taxon>
        <taxon>Heterobranchia</taxon>
        <taxon>Euthyneura</taxon>
        <taxon>Panpulmonata</taxon>
        <taxon>Hygrophila</taxon>
        <taxon>Lymnaeoidea</taxon>
        <taxon>Planorbidae</taxon>
        <taxon>Biomphalaria</taxon>
    </lineage>
</organism>
<evidence type="ECO:0000313" key="2">
    <source>
        <dbReference type="EMBL" id="KAK0067440.1"/>
    </source>
</evidence>
<reference evidence="2" key="2">
    <citation type="submission" date="2023-04" db="EMBL/GenBank/DDBJ databases">
        <authorList>
            <person name="Bu L."/>
            <person name="Lu L."/>
            <person name="Laidemitt M.R."/>
            <person name="Zhang S.M."/>
            <person name="Mutuku M."/>
            <person name="Mkoji G."/>
            <person name="Steinauer M."/>
            <person name="Loker E.S."/>
        </authorList>
    </citation>
    <scope>NUCLEOTIDE SEQUENCE</scope>
    <source>
        <strain evidence="2">KasaAsao</strain>
        <tissue evidence="2">Whole Snail</tissue>
    </source>
</reference>
<accession>A0AAD8C8M9</accession>
<feature type="signal peptide" evidence="1">
    <location>
        <begin position="1"/>
        <end position="21"/>
    </location>
</feature>
<gene>
    <name evidence="2" type="ORF">Bpfe_002947</name>
</gene>
<reference evidence="2" key="1">
    <citation type="journal article" date="2023" name="PLoS Negl. Trop. Dis.">
        <title>A genome sequence for Biomphalaria pfeifferi, the major vector snail for the human-infecting parasite Schistosoma mansoni.</title>
        <authorList>
            <person name="Bu L."/>
            <person name="Lu L."/>
            <person name="Laidemitt M.R."/>
            <person name="Zhang S.M."/>
            <person name="Mutuku M."/>
            <person name="Mkoji G."/>
            <person name="Steinauer M."/>
            <person name="Loker E.S."/>
        </authorList>
    </citation>
    <scope>NUCLEOTIDE SEQUENCE</scope>
    <source>
        <strain evidence="2">KasaAsao</strain>
    </source>
</reference>
<feature type="chain" id="PRO_5041919971" evidence="1">
    <location>
        <begin position="22"/>
        <end position="77"/>
    </location>
</feature>
<protein>
    <submittedName>
        <fullName evidence="2">Uncharacterized protein</fullName>
    </submittedName>
</protein>
<dbReference type="AlphaFoldDB" id="A0AAD8C8M9"/>
<sequence length="77" mass="8165">MGSFSGITSLFIMMLLASSAAFTKDLYLQLSTNKTLDHTQLAGKVINILMDALNSSTGVSDDEYQNISISVSNTSAA</sequence>
<keyword evidence="3" id="KW-1185">Reference proteome</keyword>
<name>A0AAD8C8M9_BIOPF</name>
<feature type="non-terminal residue" evidence="2">
    <location>
        <position position="77"/>
    </location>
</feature>
<evidence type="ECO:0000256" key="1">
    <source>
        <dbReference type="SAM" id="SignalP"/>
    </source>
</evidence>